<evidence type="ECO:0000259" key="2">
    <source>
        <dbReference type="PROSITE" id="PS50090"/>
    </source>
</evidence>
<feature type="region of interest" description="Disordered" evidence="1">
    <location>
        <begin position="135"/>
        <end position="206"/>
    </location>
</feature>
<evidence type="ECO:0000313" key="4">
    <source>
        <dbReference type="Proteomes" id="UP000325008"/>
    </source>
</evidence>
<proteinExistence type="predicted"/>
<name>A0A5C3FR34_PSEA2</name>
<keyword evidence="4" id="KW-1185">Reference proteome</keyword>
<dbReference type="PROSITE" id="PS50090">
    <property type="entry name" value="MYB_LIKE"/>
    <property type="match status" value="1"/>
</dbReference>
<reference evidence="3" key="1">
    <citation type="submission" date="2018-03" db="EMBL/GenBank/DDBJ databases">
        <authorList>
            <person name="Guldener U."/>
        </authorList>
    </citation>
    <scope>NUCLEOTIDE SEQUENCE [LARGE SCALE GENOMIC DNA]</scope>
    <source>
        <strain evidence="3">ATCC34888</strain>
    </source>
</reference>
<organism evidence="3 4">
    <name type="scientific">Pseudozyma antarctica</name>
    <name type="common">Yeast</name>
    <name type="synonym">Candida antarctica</name>
    <dbReference type="NCBI Taxonomy" id="84753"/>
    <lineage>
        <taxon>Eukaryota</taxon>
        <taxon>Fungi</taxon>
        <taxon>Dikarya</taxon>
        <taxon>Basidiomycota</taxon>
        <taxon>Ustilaginomycotina</taxon>
        <taxon>Ustilaginomycetes</taxon>
        <taxon>Ustilaginales</taxon>
        <taxon>Ustilaginaceae</taxon>
        <taxon>Moesziomyces</taxon>
    </lineage>
</organism>
<accession>A0A5C3FR34</accession>
<feature type="compositionally biased region" description="Low complexity" evidence="1">
    <location>
        <begin position="186"/>
        <end position="201"/>
    </location>
</feature>
<feature type="region of interest" description="Disordered" evidence="1">
    <location>
        <begin position="1"/>
        <end position="29"/>
    </location>
</feature>
<gene>
    <name evidence="3" type="ORF">PSANT_03637</name>
</gene>
<dbReference type="AlphaFoldDB" id="A0A5C3FR34"/>
<protein>
    <recommendedName>
        <fullName evidence="2">Myb-like domain-containing protein</fullName>
    </recommendedName>
</protein>
<evidence type="ECO:0000256" key="1">
    <source>
        <dbReference type="SAM" id="MobiDB-lite"/>
    </source>
</evidence>
<evidence type="ECO:0000313" key="3">
    <source>
        <dbReference type="EMBL" id="SPO45951.1"/>
    </source>
</evidence>
<sequence length="273" mass="31138">MPRQGIHPSEPSAPPAEAPKRKRQRWTREEEQRLANILSAHPEWTDDLFPNRRNGEPRHYFKSRLAKQIAAQVRPNDPPTATAVLYKINSMERRFSDWRHRKSQAGSKDGAPLASPDIHAEDEPWFEQFEKLLNNKQNPQSPQGREQGEVASNSTPSCSDPRREQSQDAAELGLTAPLAKKRKSSDSISSSSDSISSSSSLQDDHSDTSFEALMEASDRRIRALELQCKQARQRQLALIPRLFREMDDMYDDVEEHLLDSMKVMLLQNLLQSI</sequence>
<dbReference type="EMBL" id="OOIQ01000008">
    <property type="protein sequence ID" value="SPO45951.1"/>
    <property type="molecule type" value="Genomic_DNA"/>
</dbReference>
<feature type="compositionally biased region" description="Polar residues" evidence="1">
    <location>
        <begin position="135"/>
        <end position="158"/>
    </location>
</feature>
<feature type="region of interest" description="Disordered" evidence="1">
    <location>
        <begin position="97"/>
        <end position="118"/>
    </location>
</feature>
<dbReference type="OrthoDB" id="10645359at2759"/>
<feature type="domain" description="Myb-like" evidence="2">
    <location>
        <begin position="18"/>
        <end position="65"/>
    </location>
</feature>
<comment type="caution">
    <text evidence="3">The sequence shown here is derived from an EMBL/GenBank/DDBJ whole genome shotgun (WGS) entry which is preliminary data.</text>
</comment>
<dbReference type="InterPro" id="IPR001005">
    <property type="entry name" value="SANT/Myb"/>
</dbReference>
<dbReference type="Proteomes" id="UP000325008">
    <property type="component" value="Unassembled WGS sequence"/>
</dbReference>